<organism evidence="1 2">
    <name type="scientific">Lactiplantibacillus pentosus</name>
    <name type="common">Lactobacillus pentosus</name>
    <dbReference type="NCBI Taxonomy" id="1589"/>
    <lineage>
        <taxon>Bacteria</taxon>
        <taxon>Bacillati</taxon>
        <taxon>Bacillota</taxon>
        <taxon>Bacilli</taxon>
        <taxon>Lactobacillales</taxon>
        <taxon>Lactobacillaceae</taxon>
        <taxon>Lactiplantibacillus</taxon>
    </lineage>
</organism>
<dbReference type="EMBL" id="JAVLAQ010000001">
    <property type="protein sequence ID" value="MDT6990441.1"/>
    <property type="molecule type" value="Genomic_DNA"/>
</dbReference>
<dbReference type="GeneID" id="49392944"/>
<reference evidence="1" key="1">
    <citation type="submission" date="2023-08" db="EMBL/GenBank/DDBJ databases">
        <authorList>
            <person name="Page C.A."/>
            <person name="Perez-Diaz I.M."/>
        </authorList>
    </citation>
    <scope>NUCLEOTIDE SEQUENCE</scope>
    <source>
        <strain evidence="1">7.8.46</strain>
    </source>
</reference>
<dbReference type="Proteomes" id="UP001267003">
    <property type="component" value="Unassembled WGS sequence"/>
</dbReference>
<gene>
    <name evidence="1" type="ORF">RI536_10090</name>
</gene>
<comment type="caution">
    <text evidence="1">The sequence shown here is derived from an EMBL/GenBank/DDBJ whole genome shotgun (WGS) entry which is preliminary data.</text>
</comment>
<accession>A0AAW8VXC2</accession>
<dbReference type="RefSeq" id="WP_050339253.1">
    <property type="nucleotide sequence ID" value="NZ_BJZC01000161.1"/>
</dbReference>
<dbReference type="AlphaFoldDB" id="A0AAW8VXC2"/>
<name>A0AAW8VXC2_LACPE</name>
<proteinExistence type="predicted"/>
<sequence length="76" mass="9102">MQKVSILPLHEWKRAQKKPSLVMANDGLMEEMISTNTYFIPKRSRLQAKRQKYSLLEWITRVGSKKTIQGMRIYYR</sequence>
<evidence type="ECO:0000313" key="2">
    <source>
        <dbReference type="Proteomes" id="UP001267003"/>
    </source>
</evidence>
<evidence type="ECO:0000313" key="1">
    <source>
        <dbReference type="EMBL" id="MDT6990441.1"/>
    </source>
</evidence>
<protein>
    <submittedName>
        <fullName evidence="1">Uncharacterized protein</fullName>
    </submittedName>
</protein>
<dbReference type="KEGG" id="lpg:BB562_14045"/>